<dbReference type="PANTHER" id="PTHR15495:SF7">
    <property type="entry name" value="GPI INOSITOL-DEACYLASE"/>
    <property type="match status" value="1"/>
</dbReference>
<evidence type="ECO:0000256" key="5">
    <source>
        <dbReference type="ARBA" id="ARBA00023136"/>
    </source>
</evidence>
<evidence type="ECO:0000256" key="2">
    <source>
        <dbReference type="ARBA" id="ARBA00022692"/>
    </source>
</evidence>
<dbReference type="Pfam" id="PF07819">
    <property type="entry name" value="PGAP1"/>
    <property type="match status" value="2"/>
</dbReference>
<keyword evidence="3" id="KW-0378">Hydrolase</keyword>
<dbReference type="STRING" id="451379.A0A0N5ASX7"/>
<evidence type="ECO:0000313" key="8">
    <source>
        <dbReference type="WBParaSite" id="SMUV_0000791201-mRNA-1"/>
    </source>
</evidence>
<proteinExistence type="predicted"/>
<dbReference type="WBParaSite" id="SMUV_0000791201-mRNA-1">
    <property type="protein sequence ID" value="SMUV_0000791201-mRNA-1"/>
    <property type="gene ID" value="SMUV_0000791201"/>
</dbReference>
<protein>
    <submittedName>
        <fullName evidence="8">Hydrolase_4 domain-containing protein</fullName>
    </submittedName>
</protein>
<keyword evidence="2" id="KW-0812">Transmembrane</keyword>
<reference evidence="8" key="1">
    <citation type="submission" date="2017-02" db="UniProtKB">
        <authorList>
            <consortium name="WormBaseParasite"/>
        </authorList>
    </citation>
    <scope>IDENTIFICATION</scope>
</reference>
<dbReference type="GO" id="GO:0050185">
    <property type="term" value="F:phosphatidylinositol deacylase activity"/>
    <property type="evidence" value="ECO:0007669"/>
    <property type="project" value="TreeGrafter"/>
</dbReference>
<sequence>YCILLEFRQSKTVSGIPVLFIPGNVGSARQVRSLGSVLQNKTESRFTSFSFNVFAVDFNEVSHQSTVEKTDIYIKMRRSWKQRYRKSMPLISIFGGLKDTLVSEHLSVEPGIQHFFTAGIDSVEAETDHLCIVWCNQLVR</sequence>
<evidence type="ECO:0000256" key="4">
    <source>
        <dbReference type="ARBA" id="ARBA00022989"/>
    </source>
</evidence>
<name>A0A0N5ASX7_9BILA</name>
<evidence type="ECO:0000256" key="3">
    <source>
        <dbReference type="ARBA" id="ARBA00022801"/>
    </source>
</evidence>
<keyword evidence="5" id="KW-0472">Membrane</keyword>
<keyword evidence="7" id="KW-1185">Reference proteome</keyword>
<dbReference type="InterPro" id="IPR012908">
    <property type="entry name" value="PGAP1-ab_dom-like"/>
</dbReference>
<feature type="domain" description="GPI inositol-deacylase PGAP1-like alpha/beta" evidence="6">
    <location>
        <begin position="13"/>
        <end position="60"/>
    </location>
</feature>
<evidence type="ECO:0000313" key="7">
    <source>
        <dbReference type="Proteomes" id="UP000046393"/>
    </source>
</evidence>
<dbReference type="AlphaFoldDB" id="A0A0N5ASX7"/>
<dbReference type="GO" id="GO:0005783">
    <property type="term" value="C:endoplasmic reticulum"/>
    <property type="evidence" value="ECO:0007669"/>
    <property type="project" value="TreeGrafter"/>
</dbReference>
<dbReference type="GO" id="GO:0016020">
    <property type="term" value="C:membrane"/>
    <property type="evidence" value="ECO:0007669"/>
    <property type="project" value="GOC"/>
</dbReference>
<accession>A0A0N5ASX7</accession>
<dbReference type="Proteomes" id="UP000046393">
    <property type="component" value="Unplaced"/>
</dbReference>
<feature type="domain" description="GPI inositol-deacylase PGAP1-like alpha/beta" evidence="6">
    <location>
        <begin position="69"/>
        <end position="140"/>
    </location>
</feature>
<evidence type="ECO:0000259" key="6">
    <source>
        <dbReference type="Pfam" id="PF07819"/>
    </source>
</evidence>
<dbReference type="PANTHER" id="PTHR15495">
    <property type="entry name" value="NEGATIVE REGULATOR OF VESICLE FORMATION-RELATED"/>
    <property type="match status" value="1"/>
</dbReference>
<evidence type="ECO:0000256" key="1">
    <source>
        <dbReference type="ARBA" id="ARBA00004308"/>
    </source>
</evidence>
<dbReference type="GO" id="GO:0006888">
    <property type="term" value="P:endoplasmic reticulum to Golgi vesicle-mediated transport"/>
    <property type="evidence" value="ECO:0007669"/>
    <property type="project" value="TreeGrafter"/>
</dbReference>
<dbReference type="GO" id="GO:0006505">
    <property type="term" value="P:GPI anchor metabolic process"/>
    <property type="evidence" value="ECO:0007669"/>
    <property type="project" value="TreeGrafter"/>
</dbReference>
<comment type="subcellular location">
    <subcellularLocation>
        <location evidence="1">Endomembrane system</location>
    </subcellularLocation>
</comment>
<organism evidence="7 8">
    <name type="scientific">Syphacia muris</name>
    <dbReference type="NCBI Taxonomy" id="451379"/>
    <lineage>
        <taxon>Eukaryota</taxon>
        <taxon>Metazoa</taxon>
        <taxon>Ecdysozoa</taxon>
        <taxon>Nematoda</taxon>
        <taxon>Chromadorea</taxon>
        <taxon>Rhabditida</taxon>
        <taxon>Spirurina</taxon>
        <taxon>Oxyuridomorpha</taxon>
        <taxon>Oxyuroidea</taxon>
        <taxon>Oxyuridae</taxon>
        <taxon>Syphacia</taxon>
    </lineage>
</organism>
<dbReference type="InterPro" id="IPR039529">
    <property type="entry name" value="PGAP1/BST1"/>
</dbReference>
<keyword evidence="4" id="KW-1133">Transmembrane helix</keyword>